<accession>A0A1Y0IGC1</accession>
<reference evidence="1 2" key="1">
    <citation type="submission" date="2017-05" db="EMBL/GenBank/DDBJ databases">
        <title>Genomic insights into alkan degradation activity of Oleiphilus messinensis.</title>
        <authorList>
            <person name="Kozyavkin S.A."/>
            <person name="Slesarev A.I."/>
            <person name="Golyshin P.N."/>
            <person name="Korzhenkov A."/>
            <person name="Golyshina O.N."/>
            <person name="Toshchakov S.V."/>
        </authorList>
    </citation>
    <scope>NUCLEOTIDE SEQUENCE [LARGE SCALE GENOMIC DNA]</scope>
    <source>
        <strain evidence="1 2">ME102</strain>
    </source>
</reference>
<evidence type="ECO:0000313" key="2">
    <source>
        <dbReference type="Proteomes" id="UP000196027"/>
    </source>
</evidence>
<dbReference type="Gene3D" id="2.10.260.10">
    <property type="match status" value="1"/>
</dbReference>
<proteinExistence type="predicted"/>
<sequence length="99" mass="11229">MIIHLWAIFMGQVVQAKIQKWGNGLALRVAGLIRDIPQFEQDTKVSVEVFEDGFTVKKVKPCKMFVFPLKEKDLLKGMTPELAHADELAVLSDRELGFE</sequence>
<dbReference type="KEGG" id="ome:OLMES_5330"/>
<organism evidence="1 2">
    <name type="scientific">Oleiphilus messinensis</name>
    <dbReference type="NCBI Taxonomy" id="141451"/>
    <lineage>
        <taxon>Bacteria</taxon>
        <taxon>Pseudomonadati</taxon>
        <taxon>Pseudomonadota</taxon>
        <taxon>Gammaproteobacteria</taxon>
        <taxon>Oceanospirillales</taxon>
        <taxon>Oleiphilaceae</taxon>
        <taxon>Oleiphilus</taxon>
    </lineage>
</organism>
<dbReference type="InterPro" id="IPR037914">
    <property type="entry name" value="SpoVT-AbrB_sf"/>
</dbReference>
<dbReference type="AlphaFoldDB" id="A0A1Y0IGC1"/>
<protein>
    <submittedName>
        <fullName evidence="1">Cell growth regulatory protein MazE</fullName>
    </submittedName>
</protein>
<gene>
    <name evidence="1" type="ORF">OLMES_5330</name>
</gene>
<dbReference type="Proteomes" id="UP000196027">
    <property type="component" value="Chromosome"/>
</dbReference>
<dbReference type="EMBL" id="CP021425">
    <property type="protein sequence ID" value="ARU59310.1"/>
    <property type="molecule type" value="Genomic_DNA"/>
</dbReference>
<keyword evidence="2" id="KW-1185">Reference proteome</keyword>
<dbReference type="SUPFAM" id="SSF89447">
    <property type="entry name" value="AbrB/MazE/MraZ-like"/>
    <property type="match status" value="1"/>
</dbReference>
<name>A0A1Y0IGC1_9GAMM</name>
<evidence type="ECO:0000313" key="1">
    <source>
        <dbReference type="EMBL" id="ARU59310.1"/>
    </source>
</evidence>